<dbReference type="OMA" id="EILMAFL"/>
<sequence length="203" mass="23496">MLTSCLRAEVEPLASAWRFVDISRFHSFPKEPTLRAQWLVKVRREGFTPTTSSRVCSRHFEQEDIVISSAGKRCLRPNIIPSLFGWNNYTKKPQRPGVWDRRPRATQALDRAPEDDTTPEDDSTVEMEVGENSVSGCTELASTPLMEDHDYTASSFIVVDREKFESMSRQIEELTRQIETLHMERFGLQRFSTSPSDIRYYTR</sequence>
<dbReference type="Gene3D" id="6.20.210.20">
    <property type="entry name" value="THAP domain"/>
    <property type="match status" value="1"/>
</dbReference>
<keyword evidence="6" id="KW-0131">Cell cycle</keyword>
<dbReference type="InterPro" id="IPR038441">
    <property type="entry name" value="THAP_Znf_sf"/>
</dbReference>
<dbReference type="PANTHER" id="PTHR46600:SF7">
    <property type="entry name" value="SI:DKEY-228B2.6-RELATED"/>
    <property type="match status" value="1"/>
</dbReference>
<dbReference type="InterPro" id="IPR006612">
    <property type="entry name" value="THAP_Znf"/>
</dbReference>
<evidence type="ECO:0000256" key="4">
    <source>
        <dbReference type="ARBA" id="ARBA00023125"/>
    </source>
</evidence>
<dbReference type="Pfam" id="PF05485">
    <property type="entry name" value="THAP"/>
    <property type="match status" value="1"/>
</dbReference>
<dbReference type="Ensembl" id="ENSGMOT00000025924.1">
    <property type="protein sequence ID" value="ENSGMOP00000050473.1"/>
    <property type="gene ID" value="ENSGMOG00000036491.1"/>
</dbReference>
<comment type="function">
    <text evidence="6">DNA-binding transcription regulator that regulates endothelial cell proliferation and G1/S cell-cycle progression. Specifically binds the 5'-[AT]NTNN[GT]GGCA[AGT]-3' core DNA sequence and acts by modulating expression of pRB-E2F cell-cycle target genes.</text>
</comment>
<reference evidence="9" key="2">
    <citation type="submission" date="2025-09" db="UniProtKB">
        <authorList>
            <consortium name="Ensembl"/>
        </authorList>
    </citation>
    <scope>IDENTIFICATION</scope>
</reference>
<evidence type="ECO:0000256" key="3">
    <source>
        <dbReference type="ARBA" id="ARBA00022833"/>
    </source>
</evidence>
<evidence type="ECO:0000256" key="5">
    <source>
        <dbReference type="PROSITE-ProRule" id="PRU00309"/>
    </source>
</evidence>
<accession>A0A8C5BQ45</accession>
<feature type="domain" description="THAP-type" evidence="8">
    <location>
        <begin position="1"/>
        <end position="84"/>
    </location>
</feature>
<keyword evidence="6" id="KW-0804">Transcription</keyword>
<evidence type="ECO:0000256" key="2">
    <source>
        <dbReference type="ARBA" id="ARBA00022771"/>
    </source>
</evidence>
<reference evidence="9" key="1">
    <citation type="submission" date="2025-08" db="UniProtKB">
        <authorList>
            <consortium name="Ensembl"/>
        </authorList>
    </citation>
    <scope>IDENTIFICATION</scope>
</reference>
<evidence type="ECO:0000259" key="8">
    <source>
        <dbReference type="PROSITE" id="PS50950"/>
    </source>
</evidence>
<dbReference type="PROSITE" id="PS50950">
    <property type="entry name" value="ZF_THAP"/>
    <property type="match status" value="1"/>
</dbReference>
<evidence type="ECO:0000313" key="10">
    <source>
        <dbReference type="Proteomes" id="UP000694546"/>
    </source>
</evidence>
<comment type="similarity">
    <text evidence="6">Belongs to the THAP1 family.</text>
</comment>
<keyword evidence="4 5" id="KW-0238">DNA-binding</keyword>
<evidence type="ECO:0000256" key="6">
    <source>
        <dbReference type="RuleBase" id="RU369073"/>
    </source>
</evidence>
<dbReference type="AlphaFoldDB" id="A0A8C5BQ45"/>
<dbReference type="PANTHER" id="PTHR46600">
    <property type="entry name" value="THAP DOMAIN-CONTAINING"/>
    <property type="match status" value="1"/>
</dbReference>
<feature type="compositionally biased region" description="Acidic residues" evidence="7">
    <location>
        <begin position="113"/>
        <end position="129"/>
    </location>
</feature>
<evidence type="ECO:0000256" key="1">
    <source>
        <dbReference type="ARBA" id="ARBA00022723"/>
    </source>
</evidence>
<organism evidence="9 10">
    <name type="scientific">Gadus morhua</name>
    <name type="common">Atlantic cod</name>
    <dbReference type="NCBI Taxonomy" id="8049"/>
    <lineage>
        <taxon>Eukaryota</taxon>
        <taxon>Metazoa</taxon>
        <taxon>Chordata</taxon>
        <taxon>Craniata</taxon>
        <taxon>Vertebrata</taxon>
        <taxon>Euteleostomi</taxon>
        <taxon>Actinopterygii</taxon>
        <taxon>Neopterygii</taxon>
        <taxon>Teleostei</taxon>
        <taxon>Neoteleostei</taxon>
        <taxon>Acanthomorphata</taxon>
        <taxon>Zeiogadaria</taxon>
        <taxon>Gadariae</taxon>
        <taxon>Gadiformes</taxon>
        <taxon>Gadoidei</taxon>
        <taxon>Gadidae</taxon>
        <taxon>Gadus</taxon>
    </lineage>
</organism>
<proteinExistence type="inferred from homology"/>
<dbReference type="SUPFAM" id="SSF57716">
    <property type="entry name" value="Glucocorticoid receptor-like (DNA-binding domain)"/>
    <property type="match status" value="1"/>
</dbReference>
<feature type="region of interest" description="Disordered" evidence="7">
    <location>
        <begin position="93"/>
        <end position="134"/>
    </location>
</feature>
<comment type="subcellular location">
    <subcellularLocation>
        <location evidence="6">Nucleus</location>
        <location evidence="6">Nucleoplasm</location>
    </subcellularLocation>
</comment>
<evidence type="ECO:0000313" key="9">
    <source>
        <dbReference type="Ensembl" id="ENSGMOP00000050473.1"/>
    </source>
</evidence>
<protein>
    <recommendedName>
        <fullName evidence="6">THAP domain-containing protein 1</fullName>
    </recommendedName>
</protein>
<keyword evidence="10" id="KW-1185">Reference proteome</keyword>
<dbReference type="GO" id="GO:0046872">
    <property type="term" value="F:metal ion binding"/>
    <property type="evidence" value="ECO:0007669"/>
    <property type="project" value="UniProtKB-KW"/>
</dbReference>
<dbReference type="Proteomes" id="UP000694546">
    <property type="component" value="Chromosome 5"/>
</dbReference>
<dbReference type="SMART" id="SM00980">
    <property type="entry name" value="THAP"/>
    <property type="match status" value="1"/>
</dbReference>
<evidence type="ECO:0000256" key="7">
    <source>
        <dbReference type="SAM" id="MobiDB-lite"/>
    </source>
</evidence>
<keyword evidence="3" id="KW-0862">Zinc</keyword>
<dbReference type="SMART" id="SM00692">
    <property type="entry name" value="DM3"/>
    <property type="match status" value="1"/>
</dbReference>
<keyword evidence="6" id="KW-0175">Coiled coil</keyword>
<keyword evidence="6" id="KW-0539">Nucleus</keyword>
<dbReference type="GeneTree" id="ENSGT00980000199732"/>
<keyword evidence="1" id="KW-0479">Metal-binding</keyword>
<name>A0A8C5BQ45_GADMO</name>
<keyword evidence="2 5" id="KW-0863">Zinc-finger</keyword>
<keyword evidence="6" id="KW-0805">Transcription regulation</keyword>
<dbReference type="InterPro" id="IPR026516">
    <property type="entry name" value="THAP1/10"/>
</dbReference>